<evidence type="ECO:0000313" key="4">
    <source>
        <dbReference type="EMBL" id="TDE34673.1"/>
    </source>
</evidence>
<feature type="transmembrane region" description="Helical" evidence="2">
    <location>
        <begin position="560"/>
        <end position="583"/>
    </location>
</feature>
<feature type="transmembrane region" description="Helical" evidence="2">
    <location>
        <begin position="80"/>
        <end position="98"/>
    </location>
</feature>
<keyword evidence="2" id="KW-1133">Transmembrane helix</keyword>
<feature type="transmembrane region" description="Helical" evidence="2">
    <location>
        <begin position="448"/>
        <end position="475"/>
    </location>
</feature>
<comment type="caution">
    <text evidence="4">The sequence shown here is derived from an EMBL/GenBank/DDBJ whole genome shotgun (WGS) entry which is preliminary data.</text>
</comment>
<evidence type="ECO:0000256" key="1">
    <source>
        <dbReference type="RuleBase" id="RU369079"/>
    </source>
</evidence>
<evidence type="ECO:0000256" key="2">
    <source>
        <dbReference type="SAM" id="Phobius"/>
    </source>
</evidence>
<evidence type="ECO:0000259" key="3">
    <source>
        <dbReference type="Pfam" id="PF06808"/>
    </source>
</evidence>
<feature type="transmembrane region" description="Helical" evidence="2">
    <location>
        <begin position="51"/>
        <end position="68"/>
    </location>
</feature>
<comment type="function">
    <text evidence="1">Part of the tripartite ATP-independent periplasmic (TRAP) transport system.</text>
</comment>
<feature type="transmembrane region" description="Helical" evidence="2">
    <location>
        <begin position="181"/>
        <end position="206"/>
    </location>
</feature>
<feature type="domain" description="TRAP C4-dicarboxylate transport system permease DctM subunit" evidence="3">
    <location>
        <begin position="123"/>
        <end position="554"/>
    </location>
</feature>
<feature type="transmembrane region" description="Helical" evidence="2">
    <location>
        <begin position="227"/>
        <end position="250"/>
    </location>
</feature>
<keyword evidence="1" id="KW-0997">Cell inner membrane</keyword>
<feature type="transmembrane region" description="Helical" evidence="2">
    <location>
        <begin position="495"/>
        <end position="518"/>
    </location>
</feature>
<feature type="transmembrane region" description="Helical" evidence="2">
    <location>
        <begin position="530"/>
        <end position="548"/>
    </location>
</feature>
<protein>
    <submittedName>
        <fullName evidence="4">TRAP transporter fused permease subunit</fullName>
    </submittedName>
</protein>
<keyword evidence="2" id="KW-0472">Membrane</keyword>
<keyword evidence="2" id="KW-0812">Transmembrane</keyword>
<dbReference type="PANTHER" id="PTHR43849">
    <property type="entry name" value="BLL3936 PROTEIN"/>
    <property type="match status" value="1"/>
</dbReference>
<dbReference type="EMBL" id="SMFP01000018">
    <property type="protein sequence ID" value="TDE34673.1"/>
    <property type="molecule type" value="Genomic_DNA"/>
</dbReference>
<feature type="transmembrane region" description="Helical" evidence="2">
    <location>
        <begin position="350"/>
        <end position="369"/>
    </location>
</feature>
<accession>A0A4R5EK66</accession>
<dbReference type="InterPro" id="IPR011853">
    <property type="entry name" value="TRAP_DctM-Dct_fused"/>
</dbReference>
<keyword evidence="5" id="KW-1185">Reference proteome</keyword>
<dbReference type="NCBIfam" id="TIGR02123">
    <property type="entry name" value="TRAP_fused"/>
    <property type="match status" value="1"/>
</dbReference>
<feature type="transmembrane region" description="Helical" evidence="2">
    <location>
        <begin position="19"/>
        <end position="45"/>
    </location>
</feature>
<name>A0A4R5EK66_9RHOB</name>
<dbReference type="RefSeq" id="WP_132831215.1">
    <property type="nucleotide sequence ID" value="NZ_SMFP01000018.1"/>
</dbReference>
<keyword evidence="1" id="KW-1003">Cell membrane</keyword>
<keyword evidence="1" id="KW-0813">Transport</keyword>
<evidence type="ECO:0000313" key="5">
    <source>
        <dbReference type="Proteomes" id="UP000294662"/>
    </source>
</evidence>
<gene>
    <name evidence="4" type="ORF">E1B25_19265</name>
</gene>
<dbReference type="Pfam" id="PF06808">
    <property type="entry name" value="DctM"/>
    <property type="match status" value="1"/>
</dbReference>
<organism evidence="4 5">
    <name type="scientific">Antarcticimicrobium sediminis</name>
    <dbReference type="NCBI Taxonomy" id="2546227"/>
    <lineage>
        <taxon>Bacteria</taxon>
        <taxon>Pseudomonadati</taxon>
        <taxon>Pseudomonadota</taxon>
        <taxon>Alphaproteobacteria</taxon>
        <taxon>Rhodobacterales</taxon>
        <taxon>Paracoccaceae</taxon>
        <taxon>Antarcticimicrobium</taxon>
    </lineage>
</organism>
<dbReference type="GO" id="GO:0022857">
    <property type="term" value="F:transmembrane transporter activity"/>
    <property type="evidence" value="ECO:0007669"/>
    <property type="project" value="UniProtKB-UniRule"/>
</dbReference>
<feature type="transmembrane region" description="Helical" evidence="2">
    <location>
        <begin position="110"/>
        <end position="131"/>
    </location>
</feature>
<proteinExistence type="predicted"/>
<dbReference type="GO" id="GO:0005886">
    <property type="term" value="C:plasma membrane"/>
    <property type="evidence" value="ECO:0007669"/>
    <property type="project" value="UniProtKB-SubCell"/>
</dbReference>
<feature type="transmembrane region" description="Helical" evidence="2">
    <location>
        <begin position="410"/>
        <end position="436"/>
    </location>
</feature>
<reference evidence="4 5" key="1">
    <citation type="submission" date="2019-03" db="EMBL/GenBank/DDBJ databases">
        <authorList>
            <person name="Zhang S."/>
        </authorList>
    </citation>
    <scope>NUCLEOTIDE SEQUENCE [LARGE SCALE GENOMIC DNA]</scope>
    <source>
        <strain evidence="4 5">S4J41</strain>
    </source>
</reference>
<sequence>MADPHAATTTGRLTPGIRILLAVLGAMGLTIIVVQTFNLSLFGVLPLLANRYYYCIIGVFLAAAFLINPARAGRRTPVSLFDLVLSAASLGVAGYLAYHAEMIITQGWEVVAPAQAAIVSGLLVLLSLEAVRRTAGSLLMVICTIFAAYPLFAEIMPAFLWGPSFNLSETVSAHAMGMESIIGIPLRVVADTLVGFIIFGSVLAGMGGGQFFMDLSMALMGRKRGGAAKVAVLSSGLFGSLSGSVISNVLTTGRLTIPAMQKAGYPAQYAAGAEACASTGGTLMPPVMGAVAFIMASFLDVPYTTIMVSALVPALLYYLALLLQVDLYAARNGLEGQPDAQQLSMSSVLALGWHHLASLLALIAMLFIFSPSKAAYYATALMLMLAFLRHRKFPKPDAIMALLQDVTGNIAHLVATLCGIGMVVGSLAITGVGSAFSRELIQYGGENIPLLLILGAITSFVLGMGMTVSACYIFLATLLAPALVDLGLDPIGSHLFVLYWGMLSYITPPVALAAITAAQISGASGMRAGFTSMRLGATLFVLPFVFVYEPALLLNGPTLTIFAAVGTAVLALTLISCAFEAYLYGIGRVGRAARVALFVAGGLLLVPDRAVEGTGMIVLAATVLALWLSGGRPGADPLQPIAKMEDL</sequence>
<dbReference type="InterPro" id="IPR010656">
    <property type="entry name" value="DctM"/>
</dbReference>
<dbReference type="Proteomes" id="UP000294662">
    <property type="component" value="Unassembled WGS sequence"/>
</dbReference>
<dbReference type="OrthoDB" id="9759894at2"/>
<dbReference type="PANTHER" id="PTHR43849:SF2">
    <property type="entry name" value="BLL3936 PROTEIN"/>
    <property type="match status" value="1"/>
</dbReference>
<feature type="transmembrane region" description="Helical" evidence="2">
    <location>
        <begin position="138"/>
        <end position="161"/>
    </location>
</feature>
<comment type="subcellular location">
    <subcellularLocation>
        <location evidence="1">Cell inner membrane</location>
        <topology evidence="1">Multi-pass membrane protein</topology>
    </subcellularLocation>
</comment>
<dbReference type="AlphaFoldDB" id="A0A4R5EK66"/>
<feature type="transmembrane region" description="Helical" evidence="2">
    <location>
        <begin position="310"/>
        <end position="330"/>
    </location>
</feature>